<accession>A0ABW1T8T1</accession>
<keyword evidence="3" id="KW-1185">Reference proteome</keyword>
<dbReference type="Proteomes" id="UP001596190">
    <property type="component" value="Unassembled WGS sequence"/>
</dbReference>
<dbReference type="Pfam" id="PF13556">
    <property type="entry name" value="HTH_30"/>
    <property type="match status" value="1"/>
</dbReference>
<dbReference type="InterPro" id="IPR025736">
    <property type="entry name" value="PucR_C-HTH_dom"/>
</dbReference>
<name>A0ABW1T8T1_9LACO</name>
<feature type="domain" description="PucR C-terminal helix-turn-helix" evidence="1">
    <location>
        <begin position="432"/>
        <end position="489"/>
    </location>
</feature>
<dbReference type="InterPro" id="IPR042070">
    <property type="entry name" value="PucR_C-HTH_sf"/>
</dbReference>
<protein>
    <submittedName>
        <fullName evidence="2">PucR family transcriptional regulator</fullName>
    </submittedName>
</protein>
<organism evidence="2 3">
    <name type="scientific">Secundilactobacillus hailunensis</name>
    <dbReference type="NCBI Taxonomy" id="2559923"/>
    <lineage>
        <taxon>Bacteria</taxon>
        <taxon>Bacillati</taxon>
        <taxon>Bacillota</taxon>
        <taxon>Bacilli</taxon>
        <taxon>Lactobacillales</taxon>
        <taxon>Lactobacillaceae</taxon>
        <taxon>Secundilactobacillus</taxon>
    </lineage>
</organism>
<reference evidence="3" key="1">
    <citation type="journal article" date="2019" name="Int. J. Syst. Evol. Microbiol.">
        <title>The Global Catalogue of Microorganisms (GCM) 10K type strain sequencing project: providing services to taxonomists for standard genome sequencing and annotation.</title>
        <authorList>
            <consortium name="The Broad Institute Genomics Platform"/>
            <consortium name="The Broad Institute Genome Sequencing Center for Infectious Disease"/>
            <person name="Wu L."/>
            <person name="Ma J."/>
        </authorList>
    </citation>
    <scope>NUCLEOTIDE SEQUENCE [LARGE SCALE GENOMIC DNA]</scope>
    <source>
        <strain evidence="3">CCM 8950</strain>
    </source>
</reference>
<dbReference type="EMBL" id="JBHSSA010000035">
    <property type="protein sequence ID" value="MFC6253803.1"/>
    <property type="molecule type" value="Genomic_DNA"/>
</dbReference>
<dbReference type="RefSeq" id="WP_137631105.1">
    <property type="nucleotide sequence ID" value="NZ_BJDO01000022.1"/>
</dbReference>
<dbReference type="InterPro" id="IPR051448">
    <property type="entry name" value="CdaR-like_regulators"/>
</dbReference>
<evidence type="ECO:0000313" key="3">
    <source>
        <dbReference type="Proteomes" id="UP001596190"/>
    </source>
</evidence>
<sequence>MKLDTIYNAVRTNFDCQIVKNVEFNPDISEIQLLNQADDRQPENDIIYTDLQGSLNHFSKSILSYNENMYPKINSGIIAKQDDLIAIQNFISNLLSTENKQSLAITNLSLQAMKRTPLQDIINQASKILSNPIIVIDNSYKVITYSTKYDISDPLWERIIEDGYAPYSLLLEMNRIVSNSNPDDALSPFYVSCDLSPVHKLGIRLTWENYNIGYIVMFNVPTPINATHWALLPKIAEITTETLSQSPNFGEMYGNSRQRILDCILDQNTSERIKILLSEAKITLSKNCIAAIIKPQRQGTNQELRYFSEELKAFNVNAFISIRDQYIYAIFPNQATDSFMHQLRSLAKKLNLNIMSSDVYSNFFESLNHLNYCKAAFKIGSKLHQLSEINQSSSFRFEIILSQLNDDDLLKMTESPILKVLKKHDQQHDSELLKTLEVYLQRNRLLKETAATLYIHRNTLTNRLEKITTLTNLDLSNSEQLFQVEYSFKILKFLHAK</sequence>
<comment type="caution">
    <text evidence="2">The sequence shown here is derived from an EMBL/GenBank/DDBJ whole genome shotgun (WGS) entry which is preliminary data.</text>
</comment>
<proteinExistence type="predicted"/>
<evidence type="ECO:0000313" key="2">
    <source>
        <dbReference type="EMBL" id="MFC6253803.1"/>
    </source>
</evidence>
<dbReference type="Gene3D" id="1.10.10.2840">
    <property type="entry name" value="PucR C-terminal helix-turn-helix domain"/>
    <property type="match status" value="1"/>
</dbReference>
<evidence type="ECO:0000259" key="1">
    <source>
        <dbReference type="Pfam" id="PF13556"/>
    </source>
</evidence>
<dbReference type="PANTHER" id="PTHR33744:SF15">
    <property type="entry name" value="CARBOHYDRATE DIACID REGULATOR"/>
    <property type="match status" value="1"/>
</dbReference>
<gene>
    <name evidence="2" type="ORF">ACFP1H_04310</name>
</gene>
<dbReference type="PANTHER" id="PTHR33744">
    <property type="entry name" value="CARBOHYDRATE DIACID REGULATOR"/>
    <property type="match status" value="1"/>
</dbReference>